<sequence>MTEARPVWGVIWMLATGLTFVAVTAIVKHIGGGVPAAEAAFLRYLLGLVFLLPMIRPLLNAHLDKSDLLFFGARGLAHGLGVILWFFAMTKITIAEVTAMNYLSPVYVTIGAALFLGERLALRRIMAIGAALLGAMIILRPGFRELNLGHYTMLGTAILFATSYLLAKRMADRVSPTVVVAMLSITVPIVLAPFAFAVWVTPTLEQLLWLFLVAVFATIGHFTMTLAFRAAPMTVTQPVTFLQLVWATTLGAVVFGEPVDGWVVLGGLIILASVSFITWREAMLKRRAITPVDGATKV</sequence>
<dbReference type="SUPFAM" id="SSF103481">
    <property type="entry name" value="Multidrug resistance efflux transporter EmrE"/>
    <property type="match status" value="2"/>
</dbReference>
<feature type="transmembrane region" description="Helical" evidence="6">
    <location>
        <begin position="7"/>
        <end position="27"/>
    </location>
</feature>
<evidence type="ECO:0000256" key="1">
    <source>
        <dbReference type="ARBA" id="ARBA00004141"/>
    </source>
</evidence>
<evidence type="ECO:0000256" key="4">
    <source>
        <dbReference type="ARBA" id="ARBA00022989"/>
    </source>
</evidence>
<keyword evidence="4 6" id="KW-1133">Transmembrane helix</keyword>
<organism evidence="8 9">
    <name type="scientific">Profundibacter amoris</name>
    <dbReference type="NCBI Taxonomy" id="2171755"/>
    <lineage>
        <taxon>Bacteria</taxon>
        <taxon>Pseudomonadati</taxon>
        <taxon>Pseudomonadota</taxon>
        <taxon>Alphaproteobacteria</taxon>
        <taxon>Rhodobacterales</taxon>
        <taxon>Paracoccaceae</taxon>
        <taxon>Profundibacter</taxon>
    </lineage>
</organism>
<dbReference type="PANTHER" id="PTHR22911">
    <property type="entry name" value="ACYL-MALONYL CONDENSING ENZYME-RELATED"/>
    <property type="match status" value="1"/>
</dbReference>
<feature type="transmembrane region" description="Helical" evidence="6">
    <location>
        <begin position="262"/>
        <end position="279"/>
    </location>
</feature>
<dbReference type="OrthoDB" id="7374604at2"/>
<feature type="transmembrane region" description="Helical" evidence="6">
    <location>
        <begin position="99"/>
        <end position="117"/>
    </location>
</feature>
<comment type="subcellular location">
    <subcellularLocation>
        <location evidence="1">Membrane</location>
        <topology evidence="1">Multi-pass membrane protein</topology>
    </subcellularLocation>
</comment>
<evidence type="ECO:0000256" key="6">
    <source>
        <dbReference type="SAM" id="Phobius"/>
    </source>
</evidence>
<feature type="transmembrane region" description="Helical" evidence="6">
    <location>
        <begin position="239"/>
        <end position="256"/>
    </location>
</feature>
<feature type="transmembrane region" description="Helical" evidence="6">
    <location>
        <begin position="124"/>
        <end position="143"/>
    </location>
</feature>
<evidence type="ECO:0000313" key="9">
    <source>
        <dbReference type="Proteomes" id="UP000261704"/>
    </source>
</evidence>
<accession>A0A347ULR5</accession>
<keyword evidence="3 6" id="KW-0812">Transmembrane</keyword>
<keyword evidence="5 6" id="KW-0472">Membrane</keyword>
<dbReference type="Gene3D" id="1.10.3730.20">
    <property type="match status" value="1"/>
</dbReference>
<gene>
    <name evidence="8" type="ORF">BAR1_11180</name>
</gene>
<name>A0A347ULR5_9RHOB</name>
<dbReference type="GO" id="GO:0016020">
    <property type="term" value="C:membrane"/>
    <property type="evidence" value="ECO:0007669"/>
    <property type="project" value="UniProtKB-SubCell"/>
</dbReference>
<evidence type="ECO:0000256" key="3">
    <source>
        <dbReference type="ARBA" id="ARBA00022692"/>
    </source>
</evidence>
<dbReference type="Proteomes" id="UP000261704">
    <property type="component" value="Chromosome"/>
</dbReference>
<dbReference type="PANTHER" id="PTHR22911:SF6">
    <property type="entry name" value="SOLUTE CARRIER FAMILY 35 MEMBER G1"/>
    <property type="match status" value="1"/>
</dbReference>
<feature type="transmembrane region" description="Helical" evidence="6">
    <location>
        <begin position="39"/>
        <end position="56"/>
    </location>
</feature>
<feature type="transmembrane region" description="Helical" evidence="6">
    <location>
        <begin position="68"/>
        <end position="87"/>
    </location>
</feature>
<feature type="transmembrane region" description="Helical" evidence="6">
    <location>
        <begin position="207"/>
        <end position="227"/>
    </location>
</feature>
<dbReference type="Pfam" id="PF00892">
    <property type="entry name" value="EamA"/>
    <property type="match status" value="2"/>
</dbReference>
<evidence type="ECO:0000259" key="7">
    <source>
        <dbReference type="Pfam" id="PF00892"/>
    </source>
</evidence>
<proteinExistence type="inferred from homology"/>
<evidence type="ECO:0000313" key="8">
    <source>
        <dbReference type="EMBL" id="AXX99793.1"/>
    </source>
</evidence>
<evidence type="ECO:0000256" key="5">
    <source>
        <dbReference type="ARBA" id="ARBA00023136"/>
    </source>
</evidence>
<comment type="similarity">
    <text evidence="2">Belongs to the drug/metabolite transporter (DMT) superfamily. 10 TMS drug/metabolite exporter (DME) (TC 2.A.7.3) family.</text>
</comment>
<feature type="domain" description="EamA" evidence="7">
    <location>
        <begin position="8"/>
        <end position="139"/>
    </location>
</feature>
<dbReference type="InterPro" id="IPR037185">
    <property type="entry name" value="EmrE-like"/>
</dbReference>
<keyword evidence="9" id="KW-1185">Reference proteome</keyword>
<dbReference type="InterPro" id="IPR000620">
    <property type="entry name" value="EamA_dom"/>
</dbReference>
<feature type="transmembrane region" description="Helical" evidence="6">
    <location>
        <begin position="179"/>
        <end position="201"/>
    </location>
</feature>
<reference evidence="8 9" key="1">
    <citation type="submission" date="2018-09" db="EMBL/GenBank/DDBJ databases">
        <title>Profundibacter amoris BAR1 gen. nov., sp. nov., a new member of the Roseobacter clade isolated at Lokis Castle Vent Field on the Arctic Mid-Oceanic Ridge.</title>
        <authorList>
            <person name="Le Moine Bauer S."/>
            <person name="Sjoeberg A.G."/>
            <person name="L'Haridon S."/>
            <person name="Stokke R."/>
            <person name="Roalkvam I."/>
            <person name="Steen I.H."/>
            <person name="Dahle H."/>
        </authorList>
    </citation>
    <scope>NUCLEOTIDE SEQUENCE [LARGE SCALE GENOMIC DNA]</scope>
    <source>
        <strain evidence="8 9">BAR1</strain>
    </source>
</reference>
<dbReference type="EMBL" id="CP032125">
    <property type="protein sequence ID" value="AXX99793.1"/>
    <property type="molecule type" value="Genomic_DNA"/>
</dbReference>
<feature type="transmembrane region" description="Helical" evidence="6">
    <location>
        <begin position="149"/>
        <end position="167"/>
    </location>
</feature>
<dbReference type="AlphaFoldDB" id="A0A347ULR5"/>
<dbReference type="KEGG" id="pamo:BAR1_11180"/>
<evidence type="ECO:0000256" key="2">
    <source>
        <dbReference type="ARBA" id="ARBA00009853"/>
    </source>
</evidence>
<feature type="domain" description="EamA" evidence="7">
    <location>
        <begin position="148"/>
        <end position="278"/>
    </location>
</feature>
<protein>
    <submittedName>
        <fullName evidence="8">DMT family transporter</fullName>
    </submittedName>
</protein>